<dbReference type="EMBL" id="ASYR01000008">
    <property type="protein sequence ID" value="KAF0650524.1"/>
    <property type="molecule type" value="Genomic_DNA"/>
</dbReference>
<dbReference type="EMBL" id="ASYR01000033">
    <property type="protein sequence ID" value="KAF0647691.1"/>
    <property type="molecule type" value="Genomic_DNA"/>
</dbReference>
<feature type="transmembrane region" description="Helical" evidence="2">
    <location>
        <begin position="297"/>
        <end position="319"/>
    </location>
</feature>
<feature type="compositionally biased region" description="Low complexity" evidence="1">
    <location>
        <begin position="192"/>
        <end position="201"/>
    </location>
</feature>
<feature type="transmembrane region" description="Helical" evidence="2">
    <location>
        <begin position="262"/>
        <end position="290"/>
    </location>
</feature>
<comment type="caution">
    <text evidence="3">The sequence shown here is derived from an EMBL/GenBank/DDBJ whole genome shotgun (WGS) entry which is preliminary data.</text>
</comment>
<evidence type="ECO:0000256" key="2">
    <source>
        <dbReference type="SAM" id="Phobius"/>
    </source>
</evidence>
<feature type="transmembrane region" description="Helical" evidence="2">
    <location>
        <begin position="392"/>
        <end position="413"/>
    </location>
</feature>
<evidence type="ECO:0000313" key="5">
    <source>
        <dbReference type="Proteomes" id="UP000731519"/>
    </source>
</evidence>
<protein>
    <recommendedName>
        <fullName evidence="6">DUF2029 domain-containing protein</fullName>
    </recommendedName>
</protein>
<reference evidence="3 5" key="1">
    <citation type="submission" date="2013-05" db="EMBL/GenBank/DDBJ databases">
        <title>Genome Sequence of Streptomyces fradiae.</title>
        <authorList>
            <person name="Kirby R."/>
        </authorList>
    </citation>
    <scope>NUCLEOTIDE SEQUENCE [LARGE SCALE GENOMIC DNA]</scope>
    <source>
        <strain evidence="3 5">ATCC 10745</strain>
    </source>
</reference>
<evidence type="ECO:0000313" key="3">
    <source>
        <dbReference type="EMBL" id="KAF0647691.1"/>
    </source>
</evidence>
<name>A0ABQ6XPK4_STRFR</name>
<accession>A0ABQ6XPK4</accession>
<feature type="compositionally biased region" description="Gly residues" evidence="1">
    <location>
        <begin position="178"/>
        <end position="191"/>
    </location>
</feature>
<feature type="transmembrane region" description="Helical" evidence="2">
    <location>
        <begin position="41"/>
        <end position="58"/>
    </location>
</feature>
<feature type="transmembrane region" description="Helical" evidence="2">
    <location>
        <begin position="14"/>
        <end position="35"/>
    </location>
</feature>
<feature type="region of interest" description="Disordered" evidence="1">
    <location>
        <begin position="430"/>
        <end position="455"/>
    </location>
</feature>
<feature type="region of interest" description="Disordered" evidence="1">
    <location>
        <begin position="175"/>
        <end position="203"/>
    </location>
</feature>
<organism evidence="3 5">
    <name type="scientific">Streptomyces fradiae ATCC 10745 = DSM 40063</name>
    <dbReference type="NCBI Taxonomy" id="1319510"/>
    <lineage>
        <taxon>Bacteria</taxon>
        <taxon>Bacillati</taxon>
        <taxon>Actinomycetota</taxon>
        <taxon>Actinomycetes</taxon>
        <taxon>Kitasatosporales</taxon>
        <taxon>Streptomycetaceae</taxon>
        <taxon>Streptomyces</taxon>
    </lineage>
</organism>
<feature type="transmembrane region" description="Helical" evidence="2">
    <location>
        <begin position="70"/>
        <end position="90"/>
    </location>
</feature>
<sequence>MPTHLTKSPGSRRLLWSVGWFAAAGWAGVFALVAGPAPHRVWGACAAVGYLCAAGAALRPRGCGRPSVGLALAGAVAVPLLVLLVCGGAQSEVGVIERSGVLTLRQAHPYLTAPRTVAEVTPYLPGMAVFGLPGAVLGDGARPQRLLGDARLWCAAAFLGCVWAALREARRGRAHGGPAPGGAGWRSGGSAGRPAEGAAGRARGGWAGWAGRPAGGTGRRGAVGTFVASPVVALPLCVSGVDLPLTGLLFLALVYAARRRPVAAGLALAAACSLKWTAWPAVAVAVALLAHRGGAGAAVRAGAVAVGGTVAVVLPSAVLAPGPLVAQVFAFPTGRGPWETPAASPLPGRLLADLGAGGWYAAVALLATGGLAVAVSLLVRPPSGLVPAADRLAAGLCAAFLLAPAGRFGYLALPVALAVLARLAADRGTAGPTHGTGVPTPPRPRTVPSPACRTP</sequence>
<keyword evidence="2" id="KW-0472">Membrane</keyword>
<proteinExistence type="predicted"/>
<dbReference type="Proteomes" id="UP000731519">
    <property type="component" value="Unassembled WGS sequence"/>
</dbReference>
<keyword evidence="2" id="KW-0812">Transmembrane</keyword>
<feature type="transmembrane region" description="Helical" evidence="2">
    <location>
        <begin position="359"/>
        <end position="380"/>
    </location>
</feature>
<keyword evidence="5" id="KW-1185">Reference proteome</keyword>
<gene>
    <name evidence="4" type="ORF">K701_08095</name>
    <name evidence="3" type="ORF">K701_22285</name>
</gene>
<evidence type="ECO:0000313" key="4">
    <source>
        <dbReference type="EMBL" id="KAF0650524.1"/>
    </source>
</evidence>
<evidence type="ECO:0008006" key="6">
    <source>
        <dbReference type="Google" id="ProtNLM"/>
    </source>
</evidence>
<evidence type="ECO:0000256" key="1">
    <source>
        <dbReference type="SAM" id="MobiDB-lite"/>
    </source>
</evidence>
<feature type="transmembrane region" description="Helical" evidence="2">
    <location>
        <begin position="226"/>
        <end position="256"/>
    </location>
</feature>
<keyword evidence="2" id="KW-1133">Transmembrane helix</keyword>